<dbReference type="AlphaFoldDB" id="A0A1F7ILI4"/>
<organism evidence="1 2">
    <name type="scientific">Candidatus Roizmanbacteria bacterium RIFCSPLOWO2_01_FULL_37_16</name>
    <dbReference type="NCBI Taxonomy" id="1802058"/>
    <lineage>
        <taxon>Bacteria</taxon>
        <taxon>Candidatus Roizmaniibacteriota</taxon>
    </lineage>
</organism>
<evidence type="ECO:0000313" key="2">
    <source>
        <dbReference type="Proteomes" id="UP000178040"/>
    </source>
</evidence>
<name>A0A1F7ILI4_9BACT</name>
<accession>A0A1F7ILI4</accession>
<comment type="caution">
    <text evidence="1">The sequence shown here is derived from an EMBL/GenBank/DDBJ whole genome shotgun (WGS) entry which is preliminary data.</text>
</comment>
<dbReference type="Proteomes" id="UP000178040">
    <property type="component" value="Unassembled WGS sequence"/>
</dbReference>
<protein>
    <submittedName>
        <fullName evidence="1">Uncharacterized protein</fullName>
    </submittedName>
</protein>
<dbReference type="EMBL" id="MGAI01000032">
    <property type="protein sequence ID" value="OGK44244.1"/>
    <property type="molecule type" value="Genomic_DNA"/>
</dbReference>
<sequence length="769" mass="88937">MVKEELKNTQEAVRPQAFFGKLFQDLNAVSWEDSESGRDLDKVSLEIEGLAEEVELYYHNLTPKDILAEKDFWLGGMPEDLKREALNELQLMGGFGTYTLEDWNKAFMASGMIFINFGEVRERLDPLYGEPHFVLAYNLQQQGSSLCDPNHTIIPKLPLFEALRREWVRQFEQTDDPEHQAKYTHFLYKIKNNFLEHSEAIRIIVKKLFLEWDNAQFEGKMPALETDMIREKIERSLEELGLAAVSAKSAWAYVGGELPDQFIRYLMRIDDREKALRLFNDMIAMAKKNQYLYPPQLYYLFRYILPSYGYDGKSNLWQMLNNLYESGHNLLEFAEELNFIVTGDNRSEEYASFETGLLEGTDKEDIFFAPFSGPPVDILLKYLRWGWRGPLITVDKVNQEGLLERALALSNEFSADAVPYSPEELQLRIAGLVQDAKDGYPIDDNIWQNHLQSELPDEGLNNAIKNKGEVTLVLDQRGAILYLSRGRQLKQIYNNLSLLSKKPDSLIIFTKGVVDGLLVDLGLKRDESGKLRVKMIDRTDCYYPFNTVVGLFLAGAFTEGKVRADANDSKIYAFDKRRVGTGVSLVNQLINLIGDIKLTVGAPMYKRFEEELADLAEDIHRRHKWFKTINLQPIEMAILLQEILTMHGWFREERSLIALIKNIGGSSRLPDLKKLIKDEIEKRIAVYSANYKQPDFTELSFLAWAIDNKPEILIEVVKWLEKKLPSMLPNPRVLQTLRHTYQRFFEKYEFDYYDYILSGSDLKYRGPPT</sequence>
<reference evidence="1 2" key="1">
    <citation type="journal article" date="2016" name="Nat. Commun.">
        <title>Thousands of microbial genomes shed light on interconnected biogeochemical processes in an aquifer system.</title>
        <authorList>
            <person name="Anantharaman K."/>
            <person name="Brown C.T."/>
            <person name="Hug L.A."/>
            <person name="Sharon I."/>
            <person name="Castelle C.J."/>
            <person name="Probst A.J."/>
            <person name="Thomas B.C."/>
            <person name="Singh A."/>
            <person name="Wilkins M.J."/>
            <person name="Karaoz U."/>
            <person name="Brodie E.L."/>
            <person name="Williams K.H."/>
            <person name="Hubbard S.S."/>
            <person name="Banfield J.F."/>
        </authorList>
    </citation>
    <scope>NUCLEOTIDE SEQUENCE [LARGE SCALE GENOMIC DNA]</scope>
</reference>
<evidence type="ECO:0000313" key="1">
    <source>
        <dbReference type="EMBL" id="OGK44244.1"/>
    </source>
</evidence>
<gene>
    <name evidence="1" type="ORF">A3B40_03700</name>
</gene>
<proteinExistence type="predicted"/>